<protein>
    <submittedName>
        <fullName evidence="2">NVEALA domain-containing protein</fullName>
    </submittedName>
</protein>
<dbReference type="Proteomes" id="UP000284434">
    <property type="component" value="Unassembled WGS sequence"/>
</dbReference>
<dbReference type="RefSeq" id="WP_118102535.1">
    <property type="nucleotide sequence ID" value="NZ_BAABYK010000001.1"/>
</dbReference>
<dbReference type="AlphaFoldDB" id="A0A412W7I3"/>
<dbReference type="EMBL" id="QSCO01000001">
    <property type="protein sequence ID" value="RGY09730.1"/>
    <property type="molecule type" value="Genomic_DNA"/>
</dbReference>
<reference evidence="2" key="2">
    <citation type="submission" date="2022-01" db="EMBL/GenBank/DDBJ databases">
        <title>Collection of gut derived symbiotic bacterial strains cultured from healthy donors.</title>
        <authorList>
            <person name="Lin H."/>
            <person name="Kohout C."/>
            <person name="Waligurski E."/>
            <person name="Pamer E.G."/>
        </authorList>
    </citation>
    <scope>NUCLEOTIDE SEQUENCE</scope>
    <source>
        <strain evidence="2">DFI.1.149</strain>
    </source>
</reference>
<evidence type="ECO:0000313" key="5">
    <source>
        <dbReference type="Proteomes" id="UP000283426"/>
    </source>
</evidence>
<evidence type="ECO:0000256" key="1">
    <source>
        <dbReference type="SAM" id="Phobius"/>
    </source>
</evidence>
<organism evidence="3 5">
    <name type="scientific">Odoribacter splanchnicus</name>
    <dbReference type="NCBI Taxonomy" id="28118"/>
    <lineage>
        <taxon>Bacteria</taxon>
        <taxon>Pseudomonadati</taxon>
        <taxon>Bacteroidota</taxon>
        <taxon>Bacteroidia</taxon>
        <taxon>Bacteroidales</taxon>
        <taxon>Odoribacteraceae</taxon>
        <taxon>Odoribacter</taxon>
    </lineage>
</organism>
<keyword evidence="1" id="KW-0472">Membrane</keyword>
<evidence type="ECO:0000313" key="4">
    <source>
        <dbReference type="EMBL" id="RGY09730.1"/>
    </source>
</evidence>
<dbReference type="Proteomes" id="UP001199750">
    <property type="component" value="Unassembled WGS sequence"/>
</dbReference>
<evidence type="ECO:0000313" key="3">
    <source>
        <dbReference type="EMBL" id="RGV20584.1"/>
    </source>
</evidence>
<accession>A0A412W7I3</accession>
<dbReference type="Proteomes" id="UP000283426">
    <property type="component" value="Unassembled WGS sequence"/>
</dbReference>
<dbReference type="EMBL" id="QRYW01000039">
    <property type="protein sequence ID" value="RGV20584.1"/>
    <property type="molecule type" value="Genomic_DNA"/>
</dbReference>
<gene>
    <name evidence="3" type="ORF">DWW24_16150</name>
    <name evidence="4" type="ORF">DXA53_00035</name>
    <name evidence="2" type="ORF">L0P03_00040</name>
</gene>
<keyword evidence="1" id="KW-0812">Transmembrane</keyword>
<sequence>MKAKKKYYLIFICFISIAITNISITTSSNSNFNIVLNNLEAIASSGEGSGPSLKEFSCFTGETGNPKDIYLPIEKYCGNCKSARVGLRTGTGHCKSFE</sequence>
<evidence type="ECO:0000313" key="6">
    <source>
        <dbReference type="Proteomes" id="UP000284434"/>
    </source>
</evidence>
<proteinExistence type="predicted"/>
<comment type="caution">
    <text evidence="3">The sequence shown here is derived from an EMBL/GenBank/DDBJ whole genome shotgun (WGS) entry which is preliminary data.</text>
</comment>
<name>A0A412W7I3_9BACT</name>
<reference evidence="5 6" key="1">
    <citation type="submission" date="2018-08" db="EMBL/GenBank/DDBJ databases">
        <title>A genome reference for cultivated species of the human gut microbiota.</title>
        <authorList>
            <person name="Zou Y."/>
            <person name="Xue W."/>
            <person name="Luo G."/>
        </authorList>
    </citation>
    <scope>NUCLEOTIDE SEQUENCE [LARGE SCALE GENOMIC DNA]</scope>
    <source>
        <strain evidence="3 5">AF14-6AC</strain>
        <strain evidence="4 6">OF03-11</strain>
    </source>
</reference>
<keyword evidence="1" id="KW-1133">Transmembrane helix</keyword>
<evidence type="ECO:0000313" key="2">
    <source>
        <dbReference type="EMBL" id="MCG4958248.1"/>
    </source>
</evidence>
<dbReference type="EMBL" id="JAKNDN010000001">
    <property type="protein sequence ID" value="MCG4958248.1"/>
    <property type="molecule type" value="Genomic_DNA"/>
</dbReference>
<feature type="transmembrane region" description="Helical" evidence="1">
    <location>
        <begin position="7"/>
        <end position="24"/>
    </location>
</feature>